<reference evidence="2 3" key="1">
    <citation type="submission" date="2023-02" db="EMBL/GenBank/DDBJ databases">
        <title>Defining the Infant Male Urobiome and Moving Towards Mechanisms in Urobiome Research.</title>
        <authorList>
            <person name="Reasoner S."/>
            <person name="Flores V."/>
            <person name="Van Horn G."/>
            <person name="Morales G."/>
            <person name="Peard L."/>
            <person name="Abelson B."/>
            <person name="Manuel C."/>
            <person name="Lee J."/>
            <person name="Baker B."/>
            <person name="Williams T."/>
            <person name="Schmitz J."/>
            <person name="Clayton D."/>
            <person name="Hadjifrangiskou M."/>
        </authorList>
    </citation>
    <scope>NUCLEOTIDE SEQUENCE [LARGE SCALE GENOMIC DNA]</scope>
    <source>
        <strain evidence="2 3">AS1053</strain>
    </source>
</reference>
<dbReference type="InterPro" id="IPR001347">
    <property type="entry name" value="SIS_dom"/>
</dbReference>
<gene>
    <name evidence="2" type="ORF">PWJ81_08290</name>
</gene>
<evidence type="ECO:0000313" key="3">
    <source>
        <dbReference type="Proteomes" id="UP001219297"/>
    </source>
</evidence>
<dbReference type="Gene3D" id="3.40.50.10490">
    <property type="entry name" value="Glucose-6-phosphate isomerase like protein, domain 1"/>
    <property type="match status" value="1"/>
</dbReference>
<dbReference type="SUPFAM" id="SSF53697">
    <property type="entry name" value="SIS domain"/>
    <property type="match status" value="1"/>
</dbReference>
<dbReference type="InterPro" id="IPR046348">
    <property type="entry name" value="SIS_dom_sf"/>
</dbReference>
<dbReference type="Pfam" id="PF01380">
    <property type="entry name" value="SIS"/>
    <property type="match status" value="1"/>
</dbReference>
<proteinExistence type="predicted"/>
<dbReference type="EMBL" id="JARBHI010000022">
    <property type="protein sequence ID" value="MDE1657065.1"/>
    <property type="molecule type" value="Genomic_DNA"/>
</dbReference>
<keyword evidence="3" id="KW-1185">Reference proteome</keyword>
<evidence type="ECO:0000313" key="2">
    <source>
        <dbReference type="EMBL" id="MDE1657065.1"/>
    </source>
</evidence>
<dbReference type="Proteomes" id="UP001219297">
    <property type="component" value="Unassembled WGS sequence"/>
</dbReference>
<evidence type="ECO:0000259" key="1">
    <source>
        <dbReference type="PROSITE" id="PS51464"/>
    </source>
</evidence>
<sequence>MKNQAVLEAACQQIEREARAVAGVAQLLNNSFIEAADLCLRMTGKVIVTGAGTSGHAGRRMAHLLSVSGTPAVFLHAMDCLHGTMGAITKDDVVFAISKGGGSDELNQLCSILREKGTKIVALTENESSELAGLADVMVLLHTPDQADPGNVIAMGSTLVSGVWGDALAYVLMRLRKRSWKETLEIHPAGAVGKMQTAPEELNRLEQ</sequence>
<organism evidence="2 3">
    <name type="scientific">Actinotignum sanguinis</name>
    <dbReference type="NCBI Taxonomy" id="1445614"/>
    <lineage>
        <taxon>Bacteria</taxon>
        <taxon>Bacillati</taxon>
        <taxon>Actinomycetota</taxon>
        <taxon>Actinomycetes</taxon>
        <taxon>Actinomycetales</taxon>
        <taxon>Actinomycetaceae</taxon>
        <taxon>Actinotignum</taxon>
    </lineage>
</organism>
<dbReference type="PANTHER" id="PTHR42745:SF1">
    <property type="entry name" value="ARABINOSE 5-PHOSPHATE ISOMERASE KDSD"/>
    <property type="match status" value="1"/>
</dbReference>
<dbReference type="InterPro" id="IPR035474">
    <property type="entry name" value="SIS_Kpsf"/>
</dbReference>
<accession>A0ABT5V8X4</accession>
<dbReference type="InterPro" id="IPR050986">
    <property type="entry name" value="GutQ/KpsF_isomerases"/>
</dbReference>
<dbReference type="RefSeq" id="WP_274735240.1">
    <property type="nucleotide sequence ID" value="NZ_CAMXYX010000007.1"/>
</dbReference>
<comment type="caution">
    <text evidence="2">The sequence shown here is derived from an EMBL/GenBank/DDBJ whole genome shotgun (WGS) entry which is preliminary data.</text>
</comment>
<name>A0ABT5V8X4_9ACTO</name>
<dbReference type="CDD" id="cd05014">
    <property type="entry name" value="SIS_Kpsf"/>
    <property type="match status" value="1"/>
</dbReference>
<feature type="domain" description="SIS" evidence="1">
    <location>
        <begin position="35"/>
        <end position="178"/>
    </location>
</feature>
<protein>
    <submittedName>
        <fullName evidence="2">SIS domain-containing protein</fullName>
    </submittedName>
</protein>
<dbReference type="PROSITE" id="PS51464">
    <property type="entry name" value="SIS"/>
    <property type="match status" value="1"/>
</dbReference>
<dbReference type="PANTHER" id="PTHR42745">
    <property type="match status" value="1"/>
</dbReference>